<comment type="caution">
    <text evidence="12">The sequence shown here is derived from an EMBL/GenBank/DDBJ whole genome shotgun (WGS) entry which is preliminary data.</text>
</comment>
<dbReference type="PROSITE" id="PS00108">
    <property type="entry name" value="PROTEIN_KINASE_ST"/>
    <property type="match status" value="1"/>
</dbReference>
<evidence type="ECO:0000256" key="9">
    <source>
        <dbReference type="ARBA" id="ARBA00048679"/>
    </source>
</evidence>
<keyword evidence="2" id="KW-0723">Serine/threonine-protein kinase</keyword>
<dbReference type="RefSeq" id="WP_270118247.1">
    <property type="nucleotide sequence ID" value="NZ_BAAAOL010000002.1"/>
</dbReference>
<dbReference type="EC" id="2.7.11.1" evidence="1"/>
<feature type="domain" description="PASTA" evidence="11">
    <location>
        <begin position="381"/>
        <end position="451"/>
    </location>
</feature>
<evidence type="ECO:0000259" key="10">
    <source>
        <dbReference type="PROSITE" id="PS50011"/>
    </source>
</evidence>
<evidence type="ECO:0000256" key="5">
    <source>
        <dbReference type="ARBA" id="ARBA00022741"/>
    </source>
</evidence>
<evidence type="ECO:0000256" key="3">
    <source>
        <dbReference type="ARBA" id="ARBA00022679"/>
    </source>
</evidence>
<keyword evidence="6" id="KW-0418">Kinase</keyword>
<evidence type="ECO:0000256" key="2">
    <source>
        <dbReference type="ARBA" id="ARBA00022527"/>
    </source>
</evidence>
<dbReference type="SUPFAM" id="SSF56112">
    <property type="entry name" value="Protein kinase-like (PK-like)"/>
    <property type="match status" value="1"/>
</dbReference>
<evidence type="ECO:0000313" key="13">
    <source>
        <dbReference type="Proteomes" id="UP001144313"/>
    </source>
</evidence>
<dbReference type="PROSITE" id="PS50011">
    <property type="entry name" value="PROTEIN_KINASE_DOM"/>
    <property type="match status" value="1"/>
</dbReference>
<evidence type="ECO:0000256" key="7">
    <source>
        <dbReference type="ARBA" id="ARBA00022840"/>
    </source>
</evidence>
<dbReference type="SMART" id="SM00220">
    <property type="entry name" value="S_TKc"/>
    <property type="match status" value="1"/>
</dbReference>
<feature type="domain" description="Protein kinase" evidence="10">
    <location>
        <begin position="11"/>
        <end position="273"/>
    </location>
</feature>
<keyword evidence="4" id="KW-0677">Repeat</keyword>
<dbReference type="InterPro" id="IPR011009">
    <property type="entry name" value="Kinase-like_dom_sf"/>
</dbReference>
<gene>
    <name evidence="12" type="ORF">GALLR39Z86_12920</name>
</gene>
<reference evidence="12" key="1">
    <citation type="submission" date="2022-12" db="EMBL/GenBank/DDBJ databases">
        <title>Reference genome sequencing for broad-spectrum identification of bacterial and archaeal isolates by mass spectrometry.</title>
        <authorList>
            <person name="Sekiguchi Y."/>
            <person name="Tourlousse D.M."/>
        </authorList>
    </citation>
    <scope>NUCLEOTIDE SEQUENCE</scope>
    <source>
        <strain evidence="12">LLR39Z86</strain>
    </source>
</reference>
<evidence type="ECO:0000256" key="4">
    <source>
        <dbReference type="ARBA" id="ARBA00022737"/>
    </source>
</evidence>
<dbReference type="InterPro" id="IPR000719">
    <property type="entry name" value="Prot_kinase_dom"/>
</dbReference>
<dbReference type="Pfam" id="PF00069">
    <property type="entry name" value="Pkinase"/>
    <property type="match status" value="1"/>
</dbReference>
<dbReference type="InterPro" id="IPR005543">
    <property type="entry name" value="PASTA_dom"/>
</dbReference>
<evidence type="ECO:0000256" key="1">
    <source>
        <dbReference type="ARBA" id="ARBA00012513"/>
    </source>
</evidence>
<dbReference type="PANTHER" id="PTHR43289">
    <property type="entry name" value="MITOGEN-ACTIVATED PROTEIN KINASE KINASE KINASE 20-RELATED"/>
    <property type="match status" value="1"/>
</dbReference>
<dbReference type="CDD" id="cd06577">
    <property type="entry name" value="PASTA_pknB"/>
    <property type="match status" value="1"/>
</dbReference>
<dbReference type="Gene3D" id="3.30.10.20">
    <property type="match status" value="1"/>
</dbReference>
<name>A0A9W6LF01_9ACTN</name>
<dbReference type="FunFam" id="1.10.510.10:FF:000021">
    <property type="entry name" value="Serine/threonine protein kinase"/>
    <property type="match status" value="1"/>
</dbReference>
<evidence type="ECO:0000256" key="8">
    <source>
        <dbReference type="ARBA" id="ARBA00047899"/>
    </source>
</evidence>
<dbReference type="Gene3D" id="1.10.510.10">
    <property type="entry name" value="Transferase(Phosphotransferase) domain 1"/>
    <property type="match status" value="1"/>
</dbReference>
<dbReference type="GO" id="GO:0005524">
    <property type="term" value="F:ATP binding"/>
    <property type="evidence" value="ECO:0007669"/>
    <property type="project" value="UniProtKB-KW"/>
</dbReference>
<dbReference type="CDD" id="cd14014">
    <property type="entry name" value="STKc_PknB_like"/>
    <property type="match status" value="1"/>
</dbReference>
<proteinExistence type="predicted"/>
<evidence type="ECO:0000259" key="11">
    <source>
        <dbReference type="PROSITE" id="PS51178"/>
    </source>
</evidence>
<dbReference type="Gene3D" id="3.30.200.20">
    <property type="entry name" value="Phosphorylase Kinase, domain 1"/>
    <property type="match status" value="1"/>
</dbReference>
<comment type="catalytic activity">
    <reaction evidence="9">
        <text>L-seryl-[protein] + ATP = O-phospho-L-seryl-[protein] + ADP + H(+)</text>
        <dbReference type="Rhea" id="RHEA:17989"/>
        <dbReference type="Rhea" id="RHEA-COMP:9863"/>
        <dbReference type="Rhea" id="RHEA-COMP:11604"/>
        <dbReference type="ChEBI" id="CHEBI:15378"/>
        <dbReference type="ChEBI" id="CHEBI:29999"/>
        <dbReference type="ChEBI" id="CHEBI:30616"/>
        <dbReference type="ChEBI" id="CHEBI:83421"/>
        <dbReference type="ChEBI" id="CHEBI:456216"/>
        <dbReference type="EC" id="2.7.11.1"/>
    </reaction>
</comment>
<dbReference type="PROSITE" id="PS51178">
    <property type="entry name" value="PASTA"/>
    <property type="match status" value="1"/>
</dbReference>
<dbReference type="AlphaFoldDB" id="A0A9W6LF01"/>
<evidence type="ECO:0000256" key="6">
    <source>
        <dbReference type="ARBA" id="ARBA00022777"/>
    </source>
</evidence>
<dbReference type="GO" id="GO:0004674">
    <property type="term" value="F:protein serine/threonine kinase activity"/>
    <property type="evidence" value="ECO:0007669"/>
    <property type="project" value="UniProtKB-KW"/>
</dbReference>
<protein>
    <recommendedName>
        <fullName evidence="1">non-specific serine/threonine protein kinase</fullName>
        <ecNumber evidence="1">2.7.11.1</ecNumber>
    </recommendedName>
</protein>
<accession>A0A9W6LF01</accession>
<dbReference type="EMBL" id="BSDT01000001">
    <property type="protein sequence ID" value="GLI41442.1"/>
    <property type="molecule type" value="Genomic_DNA"/>
</dbReference>
<organism evidence="12 13">
    <name type="scientific">Glycomyces algeriensis</name>
    <dbReference type="NCBI Taxonomy" id="256037"/>
    <lineage>
        <taxon>Bacteria</taxon>
        <taxon>Bacillati</taxon>
        <taxon>Actinomycetota</taxon>
        <taxon>Actinomycetes</taxon>
        <taxon>Glycomycetales</taxon>
        <taxon>Glycomycetaceae</taxon>
        <taxon>Glycomyces</taxon>
    </lineage>
</organism>
<dbReference type="InterPro" id="IPR008271">
    <property type="entry name" value="Ser/Thr_kinase_AS"/>
</dbReference>
<dbReference type="Pfam" id="PF03793">
    <property type="entry name" value="PASTA"/>
    <property type="match status" value="1"/>
</dbReference>
<dbReference type="PANTHER" id="PTHR43289:SF6">
    <property type="entry name" value="SERINE_THREONINE-PROTEIN KINASE NEKL-3"/>
    <property type="match status" value="1"/>
</dbReference>
<keyword evidence="13" id="KW-1185">Reference proteome</keyword>
<dbReference type="Proteomes" id="UP001144313">
    <property type="component" value="Unassembled WGS sequence"/>
</dbReference>
<keyword evidence="3" id="KW-0808">Transferase</keyword>
<evidence type="ECO:0000313" key="12">
    <source>
        <dbReference type="EMBL" id="GLI41442.1"/>
    </source>
</evidence>
<keyword evidence="7" id="KW-0067">ATP-binding</keyword>
<comment type="catalytic activity">
    <reaction evidence="8">
        <text>L-threonyl-[protein] + ATP = O-phospho-L-threonyl-[protein] + ADP + H(+)</text>
        <dbReference type="Rhea" id="RHEA:46608"/>
        <dbReference type="Rhea" id="RHEA-COMP:11060"/>
        <dbReference type="Rhea" id="RHEA-COMP:11605"/>
        <dbReference type="ChEBI" id="CHEBI:15378"/>
        <dbReference type="ChEBI" id="CHEBI:30013"/>
        <dbReference type="ChEBI" id="CHEBI:30616"/>
        <dbReference type="ChEBI" id="CHEBI:61977"/>
        <dbReference type="ChEBI" id="CHEBI:456216"/>
        <dbReference type="EC" id="2.7.11.1"/>
    </reaction>
</comment>
<sequence length="456" mass="47753">MKSGALVAGRYRLDRPIAAGGMGEVWRGFDLILERAVAVKLQRRGLGSSLGGSDRFAREAKILAGLSGPGLPEVYDYGEHVSRIWTERFIIMELIDGTPLASLIHERGPLTPDETLRHLTAAADALAIAHARGVVHRDIKPSNLLVEPGGNLRIVDFGISLAEGDARLTSADDIMGTTSYVSPEQISRNEASGASDLYALGAVAYECLTGRPPFTADDPREVLHKHLHDAPPPLPEHIPEAVAAIVARCLRKEPDERWPTSDDLAAACASARLRSTAVPPVGVRTGSRRPKRAAIVAAAVLMPALIAGVSMSHPWAPAGTAPPAGPVALRSQAVPLATAAITVKGADEPTQPTPASTAAPTPAPGTVMASPFPTSSAQQPAPTAGLLPNVTGMDAAEARSHLQSQGWADVQVVSTLLFAGAQPDGCEIVSQQPEPGRTVGYDQSVEIAYWGLHDCA</sequence>
<keyword evidence="5" id="KW-0547">Nucleotide-binding</keyword>